<dbReference type="PANTHER" id="PTHR11999:SF70">
    <property type="entry name" value="MIP05841P"/>
    <property type="match status" value="1"/>
</dbReference>
<keyword evidence="5 7" id="KW-0456">Lyase</keyword>
<evidence type="ECO:0000313" key="9">
    <source>
        <dbReference type="Proteomes" id="UP000245166"/>
    </source>
</evidence>
<gene>
    <name evidence="8" type="ORF">C8046_10360</name>
</gene>
<keyword evidence="8" id="KW-0808">Transferase</keyword>
<dbReference type="GO" id="GO:0008483">
    <property type="term" value="F:transaminase activity"/>
    <property type="evidence" value="ECO:0007669"/>
    <property type="project" value="UniProtKB-KW"/>
</dbReference>
<evidence type="ECO:0000256" key="1">
    <source>
        <dbReference type="ARBA" id="ARBA00001933"/>
    </source>
</evidence>
<sequence length="462" mass="48501">MGEALHVATAAAHEWLQSLETRPVNAELDVDEVAERLRRPFPVEGARASDVVRELVDAVTPGLIATPSGRYFGWVRGGVLDSALAADWLTAAWDQNASLLAGSPAGAAVERVAAEWILDALGLPADASVGFVTGGQMANFTCLAAARHAVLARAGWDVERDGLVGSPSIGLFVGAERHVTVDLALRYLGLGQSRAVVVDADGEGRLRLDALEAALAADELSHPDRPRIVVLQAGNVHSGAFDPGEAVALAHRYGAWVHVDGAFGLWAAASDRHQHLTAGLEAADSWGTDAHKTLNVPYDSGLAIVADGGALHAAMGEKAAYLIQDDRPDPLATVPEFSRRARGFTVWAALRQLGRSGLAAMVDGFADHAATFARELDELEGVAVANDVVYTQVCVAFASDAETHAVAAALMREGTTWMTPSTWHGRAVLRVSVSNARTDSDDVARAIAAVARVLHDVRGASA</sequence>
<dbReference type="GO" id="GO:0030170">
    <property type="term" value="F:pyridoxal phosphate binding"/>
    <property type="evidence" value="ECO:0007669"/>
    <property type="project" value="InterPro"/>
</dbReference>
<comment type="caution">
    <text evidence="8">The sequence shown here is derived from an EMBL/GenBank/DDBJ whole genome shotgun (WGS) entry which is preliminary data.</text>
</comment>
<dbReference type="GO" id="GO:0004058">
    <property type="term" value="F:aromatic-L-amino-acid decarboxylase activity"/>
    <property type="evidence" value="ECO:0007669"/>
    <property type="project" value="UniProtKB-ARBA"/>
</dbReference>
<protein>
    <submittedName>
        <fullName evidence="8">Aspartate aminotransferase family protein</fullName>
    </submittedName>
</protein>
<keyword evidence="4 6" id="KW-0663">Pyridoxal phosphate</keyword>
<dbReference type="InterPro" id="IPR015421">
    <property type="entry name" value="PyrdxlP-dep_Trfase_major"/>
</dbReference>
<feature type="modified residue" description="N6-(pyridoxal phosphate)lysine" evidence="6">
    <location>
        <position position="292"/>
    </location>
</feature>
<dbReference type="Proteomes" id="UP000245166">
    <property type="component" value="Unassembled WGS sequence"/>
</dbReference>
<evidence type="ECO:0000256" key="4">
    <source>
        <dbReference type="ARBA" id="ARBA00022898"/>
    </source>
</evidence>
<reference evidence="8 9" key="1">
    <citation type="submission" date="2018-03" db="EMBL/GenBank/DDBJ databases">
        <title>Genome assembly of novel Miniimonas species PCH200.</title>
        <authorList>
            <person name="Thakur V."/>
            <person name="Kumar V."/>
            <person name="Singh D."/>
        </authorList>
    </citation>
    <scope>NUCLEOTIDE SEQUENCE [LARGE SCALE GENOMIC DNA]</scope>
    <source>
        <strain evidence="8 9">PCH200</strain>
    </source>
</reference>
<evidence type="ECO:0000256" key="6">
    <source>
        <dbReference type="PIRSR" id="PIRSR602129-50"/>
    </source>
</evidence>
<evidence type="ECO:0000256" key="2">
    <source>
        <dbReference type="ARBA" id="ARBA00009533"/>
    </source>
</evidence>
<keyword evidence="8" id="KW-0032">Aminotransferase</keyword>
<accession>A0A2U1ZVJ8</accession>
<dbReference type="Gene3D" id="3.40.640.10">
    <property type="entry name" value="Type I PLP-dependent aspartate aminotransferase-like (Major domain)"/>
    <property type="match status" value="1"/>
</dbReference>
<dbReference type="InterPro" id="IPR010977">
    <property type="entry name" value="Aromatic_deC"/>
</dbReference>
<dbReference type="InterPro" id="IPR015424">
    <property type="entry name" value="PyrdxlP-dep_Trfase"/>
</dbReference>
<dbReference type="GO" id="GO:0019752">
    <property type="term" value="P:carboxylic acid metabolic process"/>
    <property type="evidence" value="ECO:0007669"/>
    <property type="project" value="InterPro"/>
</dbReference>
<dbReference type="SUPFAM" id="SSF53383">
    <property type="entry name" value="PLP-dependent transferases"/>
    <property type="match status" value="1"/>
</dbReference>
<dbReference type="InterPro" id="IPR002129">
    <property type="entry name" value="PyrdxlP-dep_de-COase"/>
</dbReference>
<dbReference type="EMBL" id="PYHR01000002">
    <property type="protein sequence ID" value="PWD50994.1"/>
    <property type="molecule type" value="Genomic_DNA"/>
</dbReference>
<comment type="cofactor">
    <cofactor evidence="1 6 7">
        <name>pyridoxal 5'-phosphate</name>
        <dbReference type="ChEBI" id="CHEBI:597326"/>
    </cofactor>
</comment>
<dbReference type="PANTHER" id="PTHR11999">
    <property type="entry name" value="GROUP II PYRIDOXAL-5-PHOSPHATE DECARBOXYLASE"/>
    <property type="match status" value="1"/>
</dbReference>
<evidence type="ECO:0000256" key="3">
    <source>
        <dbReference type="ARBA" id="ARBA00022793"/>
    </source>
</evidence>
<keyword evidence="3" id="KW-0210">Decarboxylase</keyword>
<evidence type="ECO:0000256" key="7">
    <source>
        <dbReference type="RuleBase" id="RU000382"/>
    </source>
</evidence>
<organism evidence="8 9">
    <name type="scientific">Serinibacter arcticus</name>
    <dbReference type="NCBI Taxonomy" id="1655435"/>
    <lineage>
        <taxon>Bacteria</taxon>
        <taxon>Bacillati</taxon>
        <taxon>Actinomycetota</taxon>
        <taxon>Actinomycetes</taxon>
        <taxon>Micrococcales</taxon>
        <taxon>Beutenbergiaceae</taxon>
        <taxon>Serinibacter</taxon>
    </lineage>
</organism>
<name>A0A2U1ZVJ8_9MICO</name>
<dbReference type="Gene3D" id="3.90.1150.10">
    <property type="entry name" value="Aspartate Aminotransferase, domain 1"/>
    <property type="match status" value="1"/>
</dbReference>
<dbReference type="RefSeq" id="WP_109229375.1">
    <property type="nucleotide sequence ID" value="NZ_PYHR01000002.1"/>
</dbReference>
<evidence type="ECO:0000313" key="8">
    <source>
        <dbReference type="EMBL" id="PWD50994.1"/>
    </source>
</evidence>
<dbReference type="InterPro" id="IPR015422">
    <property type="entry name" value="PyrdxlP-dep_Trfase_small"/>
</dbReference>
<dbReference type="AlphaFoldDB" id="A0A2U1ZVJ8"/>
<proteinExistence type="inferred from homology"/>
<dbReference type="OrthoDB" id="3335676at2"/>
<comment type="similarity">
    <text evidence="2 7">Belongs to the group II decarboxylase family.</text>
</comment>
<keyword evidence="9" id="KW-1185">Reference proteome</keyword>
<dbReference type="Pfam" id="PF00282">
    <property type="entry name" value="Pyridoxal_deC"/>
    <property type="match status" value="1"/>
</dbReference>
<evidence type="ECO:0000256" key="5">
    <source>
        <dbReference type="ARBA" id="ARBA00023239"/>
    </source>
</evidence>